<evidence type="ECO:0000259" key="2">
    <source>
        <dbReference type="Pfam" id="PF01408"/>
    </source>
</evidence>
<dbReference type="SUPFAM" id="SSF55347">
    <property type="entry name" value="Glyceraldehyde-3-phosphate dehydrogenase-like, C-terminal domain"/>
    <property type="match status" value="1"/>
</dbReference>
<dbReference type="InterPro" id="IPR036291">
    <property type="entry name" value="NAD(P)-bd_dom_sf"/>
</dbReference>
<evidence type="ECO:0000313" key="4">
    <source>
        <dbReference type="EMBL" id="MCY9696092.1"/>
    </source>
</evidence>
<protein>
    <submittedName>
        <fullName evidence="4">Gfo/Idh/MocA family oxidoreductase</fullName>
    </submittedName>
</protein>
<dbReference type="Gene3D" id="3.30.360.10">
    <property type="entry name" value="Dihydrodipicolinate Reductase, domain 2"/>
    <property type="match status" value="1"/>
</dbReference>
<dbReference type="PANTHER" id="PTHR43818">
    <property type="entry name" value="BCDNA.GH03377"/>
    <property type="match status" value="1"/>
</dbReference>
<organism evidence="4 5">
    <name type="scientific">Paenibacillus alginolyticus</name>
    <dbReference type="NCBI Taxonomy" id="59839"/>
    <lineage>
        <taxon>Bacteria</taxon>
        <taxon>Bacillati</taxon>
        <taxon>Bacillota</taxon>
        <taxon>Bacilli</taxon>
        <taxon>Bacillales</taxon>
        <taxon>Paenibacillaceae</taxon>
        <taxon>Paenibacillus</taxon>
    </lineage>
</organism>
<dbReference type="Gene3D" id="3.40.50.720">
    <property type="entry name" value="NAD(P)-binding Rossmann-like Domain"/>
    <property type="match status" value="1"/>
</dbReference>
<proteinExistence type="predicted"/>
<evidence type="ECO:0000259" key="3">
    <source>
        <dbReference type="Pfam" id="PF22685"/>
    </source>
</evidence>
<dbReference type="EMBL" id="JAMDMX010000088">
    <property type="protein sequence ID" value="MCY9696092.1"/>
    <property type="molecule type" value="Genomic_DNA"/>
</dbReference>
<keyword evidence="1" id="KW-0560">Oxidoreductase</keyword>
<accession>A0ABT4GIR0</accession>
<dbReference type="Pfam" id="PF01408">
    <property type="entry name" value="GFO_IDH_MocA"/>
    <property type="match status" value="1"/>
</dbReference>
<feature type="domain" description="Gfo/Idh/MocA-like oxidoreductase N-terminal" evidence="2">
    <location>
        <begin position="5"/>
        <end position="127"/>
    </location>
</feature>
<dbReference type="RefSeq" id="WP_268617242.1">
    <property type="nucleotide sequence ID" value="NZ_JAMDMX010000088.1"/>
</dbReference>
<reference evidence="4 5" key="1">
    <citation type="submission" date="2022-05" db="EMBL/GenBank/DDBJ databases">
        <title>Genome Sequencing of Bee-Associated Microbes.</title>
        <authorList>
            <person name="Dunlap C."/>
        </authorList>
    </citation>
    <scope>NUCLEOTIDE SEQUENCE [LARGE SCALE GENOMIC DNA]</scope>
    <source>
        <strain evidence="4 5">NRRL B-14421</strain>
    </source>
</reference>
<dbReference type="Pfam" id="PF22685">
    <property type="entry name" value="Gal80p_C-like"/>
    <property type="match status" value="1"/>
</dbReference>
<dbReference type="InterPro" id="IPR050463">
    <property type="entry name" value="Gfo/Idh/MocA_oxidrdct_glycsds"/>
</dbReference>
<keyword evidence="5" id="KW-1185">Reference proteome</keyword>
<dbReference type="Proteomes" id="UP001527099">
    <property type="component" value="Unassembled WGS sequence"/>
</dbReference>
<evidence type="ECO:0000256" key="1">
    <source>
        <dbReference type="ARBA" id="ARBA00023002"/>
    </source>
</evidence>
<sequence length="282" mass="30013">MDKTIHVGVIGGSANNQWASSTHIPALQRLPKFKITAIGTTRMESAEKSASQFGVPHAFADSNELAHDPDVDMVIASVKVPGHYDAVMATLNAGKHVYCEWPLGLNTSQAIEMNNLATAKKVHHAVGLQARQSPEVNFVKDLVAEGYIGKVLSCHMKVFTTAKGGTTNEASKYLLNHSNGANLLTINAGHAIDALCYAVGDFKELSATIANQIKQAKVQETGEIIEKTTADQILINGILKSGATVSIHVQGGVSYRTGVSLEIYGTEGVIVLYIMLSFNGGI</sequence>
<evidence type="ECO:0000313" key="5">
    <source>
        <dbReference type="Proteomes" id="UP001527099"/>
    </source>
</evidence>
<feature type="domain" description="Gal80p-like C-terminal" evidence="3">
    <location>
        <begin position="134"/>
        <end position="272"/>
    </location>
</feature>
<dbReference type="PANTHER" id="PTHR43818:SF11">
    <property type="entry name" value="BCDNA.GH03377"/>
    <property type="match status" value="1"/>
</dbReference>
<name>A0ABT4GIR0_9BACL</name>
<dbReference type="InterPro" id="IPR000683">
    <property type="entry name" value="Gfo/Idh/MocA-like_OxRdtase_N"/>
</dbReference>
<comment type="caution">
    <text evidence="4">The sequence shown here is derived from an EMBL/GenBank/DDBJ whole genome shotgun (WGS) entry which is preliminary data.</text>
</comment>
<gene>
    <name evidence="4" type="ORF">M5X19_24750</name>
</gene>
<dbReference type="SUPFAM" id="SSF51735">
    <property type="entry name" value="NAD(P)-binding Rossmann-fold domains"/>
    <property type="match status" value="1"/>
</dbReference>
<dbReference type="InterPro" id="IPR055080">
    <property type="entry name" value="Gal80p-like_C"/>
</dbReference>